<dbReference type="Pfam" id="PF23920">
    <property type="entry name" value="DUF7259"/>
    <property type="match status" value="1"/>
</dbReference>
<name>A0A0J6C337_9BORD</name>
<reference evidence="3 6" key="2">
    <citation type="submission" date="2016-07" db="EMBL/GenBank/DDBJ databases">
        <title>Complete genome sequences of Bordetella pseudohinzii.</title>
        <authorList>
            <person name="Spilker T."/>
            <person name="Darrah R."/>
            <person name="LiPuma J.J."/>
        </authorList>
    </citation>
    <scope>NUCLEOTIDE SEQUENCE [LARGE SCALE GENOMIC DNA]</scope>
    <source>
        <strain evidence="3 6">HI4681</strain>
    </source>
</reference>
<dbReference type="KEGG" id="bpdz:BBN53_13170"/>
<dbReference type="Pfam" id="PF22288">
    <property type="entry name" value="DUF6963"/>
    <property type="match status" value="1"/>
</dbReference>
<proteinExistence type="predicted"/>
<feature type="domain" description="DUF6963" evidence="1">
    <location>
        <begin position="2"/>
        <end position="209"/>
    </location>
</feature>
<feature type="domain" description="DUF7259" evidence="2">
    <location>
        <begin position="221"/>
        <end position="294"/>
    </location>
</feature>
<accession>A0A0M7G785</accession>
<evidence type="ECO:0000313" key="3">
    <source>
        <dbReference type="EMBL" id="ANY16752.1"/>
    </source>
</evidence>
<evidence type="ECO:0000259" key="2">
    <source>
        <dbReference type="Pfam" id="PF23920"/>
    </source>
</evidence>
<dbReference type="InterPro" id="IPR054236">
    <property type="entry name" value="DUF6963"/>
</dbReference>
<dbReference type="AlphaFoldDB" id="A0A0J6C337"/>
<dbReference type="Proteomes" id="UP000092950">
    <property type="component" value="Chromosome"/>
</dbReference>
<accession>A0A0J6C337</accession>
<evidence type="ECO:0000313" key="6">
    <source>
        <dbReference type="Proteomes" id="UP000092950"/>
    </source>
</evidence>
<sequence length="306" mass="31945">MTIGVAASGERAAWAVRDAVLGAELLGRGAIGGFAVLAIVDAQGALHYGQTQRGGITALDMPPGWQSARLAAAISSGPDRPEPLVQFLAGQAGLGLVTGHRLPNQPGADGMALNQAVLRRMAQGQAPQQAVDEVLAAHAEWDAGLIALDTGGRLGMGNSVRVTRRDDLGELRRRTYEASLGLLHNSIYTRAPLAPDLAELAWARLTGRAGALHLLTLDAPVTIQAGPADRVHVDAQGRILALESADPRLSTLNRPGTAVYLGAGVWREGRWVGRAQTELYAELRAGTVHPGPGGGHLLMRGRDVAA</sequence>
<dbReference type="RefSeq" id="WP_043208795.1">
    <property type="nucleotide sequence ID" value="NZ_CAJGUP010000004.1"/>
</dbReference>
<reference evidence="4 5" key="1">
    <citation type="submission" date="2015-09" db="EMBL/GenBank/DDBJ databases">
        <authorList>
            <person name="Jackson K.R."/>
            <person name="Lunt B.L."/>
            <person name="Fisher J.N.B."/>
            <person name="Gardner A.V."/>
            <person name="Bailey M.E."/>
            <person name="Deus L.M."/>
            <person name="Earl A.S."/>
            <person name="Gibby P.D."/>
            <person name="Hartmann K.A."/>
            <person name="Liu J.E."/>
            <person name="Manci A.M."/>
            <person name="Nielsen D.A."/>
            <person name="Solomon M.B."/>
            <person name="Breakwell D.P."/>
            <person name="Burnett S.H."/>
            <person name="Grose J.H."/>
        </authorList>
    </citation>
    <scope>NUCLEOTIDE SEQUENCE [LARGE SCALE GENOMIC DNA]</scope>
    <source>
        <strain evidence="4 5">2789STDY5608636</strain>
    </source>
</reference>
<gene>
    <name evidence="3" type="ORF">BBN53_13170</name>
    <name evidence="4" type="ORF">ERS370011_02794</name>
</gene>
<dbReference type="Proteomes" id="UP000053096">
    <property type="component" value="Unassembled WGS sequence"/>
</dbReference>
<evidence type="ECO:0000259" key="1">
    <source>
        <dbReference type="Pfam" id="PF22288"/>
    </source>
</evidence>
<dbReference type="InterPro" id="IPR055683">
    <property type="entry name" value="DUF7259"/>
</dbReference>
<dbReference type="OrthoDB" id="8634585at2"/>
<dbReference type="EMBL" id="CYTV01000007">
    <property type="protein sequence ID" value="CUI90510.1"/>
    <property type="molecule type" value="Genomic_DNA"/>
</dbReference>
<organism evidence="4 5">
    <name type="scientific">Bordetella pseudohinzii</name>
    <dbReference type="NCBI Taxonomy" id="1331258"/>
    <lineage>
        <taxon>Bacteria</taxon>
        <taxon>Pseudomonadati</taxon>
        <taxon>Pseudomonadota</taxon>
        <taxon>Betaproteobacteria</taxon>
        <taxon>Burkholderiales</taxon>
        <taxon>Alcaligenaceae</taxon>
        <taxon>Bordetella</taxon>
    </lineage>
</organism>
<keyword evidence="6" id="KW-1185">Reference proteome</keyword>
<dbReference type="EMBL" id="CP016440">
    <property type="protein sequence ID" value="ANY16752.1"/>
    <property type="molecule type" value="Genomic_DNA"/>
</dbReference>
<evidence type="ECO:0000313" key="4">
    <source>
        <dbReference type="EMBL" id="CUI90510.1"/>
    </source>
</evidence>
<protein>
    <submittedName>
        <fullName evidence="4">Uncharacterized protein</fullName>
    </submittedName>
</protein>
<evidence type="ECO:0000313" key="5">
    <source>
        <dbReference type="Proteomes" id="UP000053096"/>
    </source>
</evidence>